<organism evidence="2 3">
    <name type="scientific">Prorocentrum cordatum</name>
    <dbReference type="NCBI Taxonomy" id="2364126"/>
    <lineage>
        <taxon>Eukaryota</taxon>
        <taxon>Sar</taxon>
        <taxon>Alveolata</taxon>
        <taxon>Dinophyceae</taxon>
        <taxon>Prorocentrales</taxon>
        <taxon>Prorocentraceae</taxon>
        <taxon>Prorocentrum</taxon>
    </lineage>
</organism>
<feature type="region of interest" description="Disordered" evidence="1">
    <location>
        <begin position="71"/>
        <end position="90"/>
    </location>
</feature>
<evidence type="ECO:0000256" key="1">
    <source>
        <dbReference type="SAM" id="MobiDB-lite"/>
    </source>
</evidence>
<evidence type="ECO:0000313" key="2">
    <source>
        <dbReference type="EMBL" id="CAK0807093.1"/>
    </source>
</evidence>
<accession>A0ABN9QPX8</accession>
<gene>
    <name evidence="2" type="ORF">PCOR1329_LOCUS13079</name>
</gene>
<comment type="caution">
    <text evidence="2">The sequence shown here is derived from an EMBL/GenBank/DDBJ whole genome shotgun (WGS) entry which is preliminary data.</text>
</comment>
<keyword evidence="3" id="KW-1185">Reference proteome</keyword>
<protein>
    <submittedName>
        <fullName evidence="2">Uncharacterized protein</fullName>
    </submittedName>
</protein>
<sequence>MAPGEHRLAANVPLWLQRTKQDPEVAEAHRLSFILLLDSDALDTESVEESASAACCAARPARCAASALRPRSSTSCERPPLPGATAHWRRGGGGAQILRAQGRRLAAVGAGRHHGRARGRPGGLVR</sequence>
<evidence type="ECO:0000313" key="3">
    <source>
        <dbReference type="Proteomes" id="UP001189429"/>
    </source>
</evidence>
<dbReference type="Proteomes" id="UP001189429">
    <property type="component" value="Unassembled WGS sequence"/>
</dbReference>
<reference evidence="2" key="1">
    <citation type="submission" date="2023-10" db="EMBL/GenBank/DDBJ databases">
        <authorList>
            <person name="Chen Y."/>
            <person name="Shah S."/>
            <person name="Dougan E. K."/>
            <person name="Thang M."/>
            <person name="Chan C."/>
        </authorList>
    </citation>
    <scope>NUCLEOTIDE SEQUENCE [LARGE SCALE GENOMIC DNA]</scope>
</reference>
<proteinExistence type="predicted"/>
<name>A0ABN9QPX8_9DINO</name>
<dbReference type="EMBL" id="CAUYUJ010003847">
    <property type="protein sequence ID" value="CAK0807093.1"/>
    <property type="molecule type" value="Genomic_DNA"/>
</dbReference>